<proteinExistence type="predicted"/>
<sequence length="247" mass="29746">MRYSYDNSLGGLFTVIFEEYKHIENSIIVVKSDQLDFLNDDIYVETNTDKSSRVKKSIIDTFGFNFYRSINYAFVSENPDKSTIIAKTIKNMYKYGYNYINSSDKTAVAFNSLCKYSTRELHAYKGLLRFKEIQDNFLFAEFEPNNDILELLTYHFKNRLRNEKFVIYDKKRNKCAIYVDNDLAFYDVEEIFKEESDEEKMFEDCWIEFYNSVGIKERQNLKLMQNNMPKRYWKYLPEKNKIYDNEK</sequence>
<dbReference type="InterPro" id="IPR023875">
    <property type="entry name" value="DNA_repair_put"/>
</dbReference>
<reference evidence="3" key="1">
    <citation type="submission" date="2017-04" db="EMBL/GenBank/DDBJ databases">
        <title>Finegoldia magna isolated from orthopedic joint implant-associated infections.</title>
        <authorList>
            <person name="Bjorklund S."/>
            <person name="Bruggemann H."/>
            <person name="Jensen A."/>
            <person name="Hellmark B."/>
            <person name="Soderquist B."/>
        </authorList>
    </citation>
    <scope>NUCLEOTIDE SEQUENCE [LARGE SCALE GENOMIC DNA]</scope>
    <source>
        <strain evidence="3">CCUG 54800</strain>
    </source>
</reference>
<dbReference type="Proteomes" id="UP000215413">
    <property type="component" value="Unassembled WGS sequence"/>
</dbReference>
<evidence type="ECO:0000259" key="1">
    <source>
        <dbReference type="Pfam" id="PF13566"/>
    </source>
</evidence>
<dbReference type="Pfam" id="PF13566">
    <property type="entry name" value="DUF4130"/>
    <property type="match status" value="1"/>
</dbReference>
<organism evidence="2 3">
    <name type="scientific">Finegoldia magna</name>
    <name type="common">Peptostreptococcus magnus</name>
    <dbReference type="NCBI Taxonomy" id="1260"/>
    <lineage>
        <taxon>Bacteria</taxon>
        <taxon>Bacillati</taxon>
        <taxon>Bacillota</taxon>
        <taxon>Tissierellia</taxon>
        <taxon>Tissierellales</taxon>
        <taxon>Peptoniphilaceae</taxon>
        <taxon>Finegoldia</taxon>
    </lineage>
</organism>
<name>A0A233V9X2_FINMA</name>
<dbReference type="EMBL" id="NDYC01000004">
    <property type="protein sequence ID" value="OXZ29175.1"/>
    <property type="molecule type" value="Genomic_DNA"/>
</dbReference>
<evidence type="ECO:0000313" key="3">
    <source>
        <dbReference type="Proteomes" id="UP000215413"/>
    </source>
</evidence>
<dbReference type="InterPro" id="IPR025404">
    <property type="entry name" value="DUF4130"/>
</dbReference>
<gene>
    <name evidence="2" type="ORF">B9N49_00705</name>
</gene>
<comment type="caution">
    <text evidence="2">The sequence shown here is derived from an EMBL/GenBank/DDBJ whole genome shotgun (WGS) entry which is preliminary data.</text>
</comment>
<dbReference type="NCBIfam" id="TIGR03915">
    <property type="entry name" value="SAM_7_link_chp"/>
    <property type="match status" value="1"/>
</dbReference>
<accession>A0A233V9X2</accession>
<protein>
    <submittedName>
        <fullName evidence="2">DNA metabolism protein</fullName>
    </submittedName>
</protein>
<dbReference type="RefSeq" id="WP_094205117.1">
    <property type="nucleotide sequence ID" value="NZ_NDYC01000004.1"/>
</dbReference>
<feature type="domain" description="DUF4130" evidence="1">
    <location>
        <begin position="80"/>
        <end position="238"/>
    </location>
</feature>
<dbReference type="AlphaFoldDB" id="A0A233V9X2"/>
<evidence type="ECO:0000313" key="2">
    <source>
        <dbReference type="EMBL" id="OXZ29175.1"/>
    </source>
</evidence>